<dbReference type="InterPro" id="IPR014748">
    <property type="entry name" value="Enoyl-CoA_hydra_C"/>
</dbReference>
<keyword evidence="2" id="KW-0443">Lipid metabolism</keyword>
<comment type="caution">
    <text evidence="4">The sequence shown here is derived from an EMBL/GenBank/DDBJ whole genome shotgun (WGS) entry which is preliminary data.</text>
</comment>
<accession>A0A2M9G514</accession>
<dbReference type="FunFam" id="3.90.226.10:FF:000009">
    <property type="entry name" value="Carnitinyl-CoA dehydratase"/>
    <property type="match status" value="1"/>
</dbReference>
<dbReference type="RefSeq" id="WP_109794279.1">
    <property type="nucleotide sequence ID" value="NZ_PHIG01000018.1"/>
</dbReference>
<dbReference type="PANTHER" id="PTHR11941">
    <property type="entry name" value="ENOYL-COA HYDRATASE-RELATED"/>
    <property type="match status" value="1"/>
</dbReference>
<keyword evidence="3" id="KW-0456">Lyase</keyword>
<dbReference type="AlphaFoldDB" id="A0A2M9G514"/>
<dbReference type="PANTHER" id="PTHR11941:SF169">
    <property type="entry name" value="(7AS)-7A-METHYL-1,5-DIOXO-2,3,5,6,7,7A-HEXAHYDRO-1H-INDENE-CARBOXYL-COA HYDROLASE"/>
    <property type="match status" value="1"/>
</dbReference>
<evidence type="ECO:0000256" key="2">
    <source>
        <dbReference type="ARBA" id="ARBA00023098"/>
    </source>
</evidence>
<dbReference type="Proteomes" id="UP000229498">
    <property type="component" value="Unassembled WGS sequence"/>
</dbReference>
<dbReference type="CDD" id="cd06558">
    <property type="entry name" value="crotonase-like"/>
    <property type="match status" value="1"/>
</dbReference>
<dbReference type="GO" id="GO:0006635">
    <property type="term" value="P:fatty acid beta-oxidation"/>
    <property type="evidence" value="ECO:0007669"/>
    <property type="project" value="TreeGrafter"/>
</dbReference>
<protein>
    <submittedName>
        <fullName evidence="4">Enoyl-CoA hydratase</fullName>
    </submittedName>
</protein>
<proteinExistence type="inferred from homology"/>
<comment type="similarity">
    <text evidence="1">Belongs to the enoyl-CoA hydratase/isomerase family.</text>
</comment>
<sequence length="255" mass="27008">MAVVETERREHILIITLNRPEARNAVNGEVARGIEAAIDELENDRELWVGIIASSGKVFSAGADLKAVSAGKGNELWTDRGGFAGLVKRDRTKPLIAAANGAALAGGCEIVLACDMCVAAEEAVFGVPEVKRSLIPGAGGLFRLPRAVGPAVGMELMLTGDPIPAARAYELGLVNKVVPQAKLMDEALALAGRITANAPLAVQAAKKITERALTDTDDQLWAASAASMKELSKTEDYKEGPRAFIEKREPVWQAK</sequence>
<evidence type="ECO:0000313" key="5">
    <source>
        <dbReference type="Proteomes" id="UP000229498"/>
    </source>
</evidence>
<dbReference type="NCBIfam" id="NF006100">
    <property type="entry name" value="PRK08252.1"/>
    <property type="match status" value="1"/>
</dbReference>
<organism evidence="4 5">
    <name type="scientific">Minwuia thermotolerans</name>
    <dbReference type="NCBI Taxonomy" id="2056226"/>
    <lineage>
        <taxon>Bacteria</taxon>
        <taxon>Pseudomonadati</taxon>
        <taxon>Pseudomonadota</taxon>
        <taxon>Alphaproteobacteria</taxon>
        <taxon>Minwuiales</taxon>
        <taxon>Minwuiaceae</taxon>
        <taxon>Minwuia</taxon>
    </lineage>
</organism>
<evidence type="ECO:0000256" key="3">
    <source>
        <dbReference type="ARBA" id="ARBA00023239"/>
    </source>
</evidence>
<dbReference type="SUPFAM" id="SSF52096">
    <property type="entry name" value="ClpP/crotonase"/>
    <property type="match status" value="1"/>
</dbReference>
<reference evidence="4 5" key="1">
    <citation type="submission" date="2017-11" db="EMBL/GenBank/DDBJ databases">
        <title>Draft genome sequence of Rhizobiales bacterium SY3-13.</title>
        <authorList>
            <person name="Sun C."/>
        </authorList>
    </citation>
    <scope>NUCLEOTIDE SEQUENCE [LARGE SCALE GENOMIC DNA]</scope>
    <source>
        <strain evidence="4 5">SY3-13</strain>
    </source>
</reference>
<dbReference type="InterPro" id="IPR029045">
    <property type="entry name" value="ClpP/crotonase-like_dom_sf"/>
</dbReference>
<name>A0A2M9G514_9PROT</name>
<keyword evidence="5" id="KW-1185">Reference proteome</keyword>
<evidence type="ECO:0000313" key="4">
    <source>
        <dbReference type="EMBL" id="PJK30807.1"/>
    </source>
</evidence>
<gene>
    <name evidence="4" type="ORF">CVT23_05420</name>
</gene>
<dbReference type="Gene3D" id="1.10.12.10">
    <property type="entry name" value="Lyase 2-enoyl-coa Hydratase, Chain A, domain 2"/>
    <property type="match status" value="1"/>
</dbReference>
<dbReference type="Gene3D" id="3.90.226.10">
    <property type="entry name" value="2-enoyl-CoA Hydratase, Chain A, domain 1"/>
    <property type="match status" value="1"/>
</dbReference>
<dbReference type="InterPro" id="IPR001753">
    <property type="entry name" value="Enoyl-CoA_hydra/iso"/>
</dbReference>
<evidence type="ECO:0000256" key="1">
    <source>
        <dbReference type="ARBA" id="ARBA00005254"/>
    </source>
</evidence>
<dbReference type="EMBL" id="PHIG01000018">
    <property type="protein sequence ID" value="PJK30807.1"/>
    <property type="molecule type" value="Genomic_DNA"/>
</dbReference>
<dbReference type="Pfam" id="PF00378">
    <property type="entry name" value="ECH_1"/>
    <property type="match status" value="1"/>
</dbReference>
<dbReference type="GO" id="GO:0016829">
    <property type="term" value="F:lyase activity"/>
    <property type="evidence" value="ECO:0007669"/>
    <property type="project" value="UniProtKB-KW"/>
</dbReference>
<dbReference type="OrthoDB" id="7225138at2"/>